<accession>A0ABQ6CHP9</accession>
<proteinExistence type="predicted"/>
<name>A0ABQ6CHP9_9HYPH</name>
<comment type="caution">
    <text evidence="1">The sequence shown here is derived from an EMBL/GenBank/DDBJ whole genome shotgun (WGS) entry which is preliminary data.</text>
</comment>
<evidence type="ECO:0000313" key="1">
    <source>
        <dbReference type="EMBL" id="GLS19871.1"/>
    </source>
</evidence>
<dbReference type="EMBL" id="BSPC01000025">
    <property type="protein sequence ID" value="GLS19871.1"/>
    <property type="molecule type" value="Genomic_DNA"/>
</dbReference>
<dbReference type="Proteomes" id="UP001156882">
    <property type="component" value="Unassembled WGS sequence"/>
</dbReference>
<reference evidence="2" key="1">
    <citation type="journal article" date="2019" name="Int. J. Syst. Evol. Microbiol.">
        <title>The Global Catalogue of Microorganisms (GCM) 10K type strain sequencing project: providing services to taxonomists for standard genome sequencing and annotation.</title>
        <authorList>
            <consortium name="The Broad Institute Genomics Platform"/>
            <consortium name="The Broad Institute Genome Sequencing Center for Infectious Disease"/>
            <person name="Wu L."/>
            <person name="Ma J."/>
        </authorList>
    </citation>
    <scope>NUCLEOTIDE SEQUENCE [LARGE SCALE GENOMIC DNA]</scope>
    <source>
        <strain evidence="2">NBRC 101365</strain>
    </source>
</reference>
<sequence length="137" mass="14575">MLDYAKQASEAVGTDFALDRNVCVAFNYLKGRVFPSPLVPLANGSLASQDGLKLGYADNFTASIDAVDQLRVALFPASVLNVSLVATPDRHYECIISARSARSASISEFAQSATEPRVRLTALLKLASVVDSVPVLS</sequence>
<protein>
    <submittedName>
        <fullName evidence="1">Uncharacterized protein</fullName>
    </submittedName>
</protein>
<dbReference type="RefSeq" id="WP_284312915.1">
    <property type="nucleotide sequence ID" value="NZ_BSPC01000025.1"/>
</dbReference>
<keyword evidence="2" id="KW-1185">Reference proteome</keyword>
<evidence type="ECO:0000313" key="2">
    <source>
        <dbReference type="Proteomes" id="UP001156882"/>
    </source>
</evidence>
<organism evidence="1 2">
    <name type="scientific">Labrys miyagiensis</name>
    <dbReference type="NCBI Taxonomy" id="346912"/>
    <lineage>
        <taxon>Bacteria</taxon>
        <taxon>Pseudomonadati</taxon>
        <taxon>Pseudomonadota</taxon>
        <taxon>Alphaproteobacteria</taxon>
        <taxon>Hyphomicrobiales</taxon>
        <taxon>Xanthobacteraceae</taxon>
        <taxon>Labrys</taxon>
    </lineage>
</organism>
<gene>
    <name evidence="1" type="ORF">GCM10007874_28880</name>
</gene>